<dbReference type="Proteomes" id="UP000095767">
    <property type="component" value="Unassembled WGS sequence"/>
</dbReference>
<reference evidence="1 2" key="1">
    <citation type="submission" date="2016-09" db="EMBL/GenBank/DDBJ databases">
        <title>The draft genome of Dichanthelium oligosanthes: A C3 panicoid grass species.</title>
        <authorList>
            <person name="Studer A.J."/>
            <person name="Schnable J.C."/>
            <person name="Brutnell T.P."/>
        </authorList>
    </citation>
    <scope>NUCLEOTIDE SEQUENCE [LARGE SCALE GENOMIC DNA]</scope>
    <source>
        <strain evidence="2">cv. Kellogg 1175</strain>
        <tissue evidence="1">Leaf</tissue>
    </source>
</reference>
<name>A0A1E5W8U9_9POAL</name>
<dbReference type="STRING" id="888268.A0A1E5W8U9"/>
<dbReference type="AlphaFoldDB" id="A0A1E5W8U9"/>
<evidence type="ECO:0000313" key="2">
    <source>
        <dbReference type="Proteomes" id="UP000095767"/>
    </source>
</evidence>
<protein>
    <submittedName>
        <fullName evidence="1">Uncharacterized protein</fullName>
    </submittedName>
</protein>
<sequence>LALVADETAAAHFLLWGGECGAFEPSDIVRLTRSCC</sequence>
<dbReference type="EMBL" id="LWDX02018013">
    <property type="protein sequence ID" value="OEL33668.1"/>
    <property type="molecule type" value="Genomic_DNA"/>
</dbReference>
<organism evidence="1 2">
    <name type="scientific">Dichanthelium oligosanthes</name>
    <dbReference type="NCBI Taxonomy" id="888268"/>
    <lineage>
        <taxon>Eukaryota</taxon>
        <taxon>Viridiplantae</taxon>
        <taxon>Streptophyta</taxon>
        <taxon>Embryophyta</taxon>
        <taxon>Tracheophyta</taxon>
        <taxon>Spermatophyta</taxon>
        <taxon>Magnoliopsida</taxon>
        <taxon>Liliopsida</taxon>
        <taxon>Poales</taxon>
        <taxon>Poaceae</taxon>
        <taxon>PACMAD clade</taxon>
        <taxon>Panicoideae</taxon>
        <taxon>Panicodae</taxon>
        <taxon>Paniceae</taxon>
        <taxon>Dichantheliinae</taxon>
        <taxon>Dichanthelium</taxon>
    </lineage>
</organism>
<dbReference type="OrthoDB" id="295715at2759"/>
<keyword evidence="2" id="KW-1185">Reference proteome</keyword>
<evidence type="ECO:0000313" key="1">
    <source>
        <dbReference type="EMBL" id="OEL33668.1"/>
    </source>
</evidence>
<gene>
    <name evidence="1" type="ORF">BAE44_0005316</name>
</gene>
<accession>A0A1E5W8U9</accession>
<proteinExistence type="predicted"/>
<comment type="caution">
    <text evidence="1">The sequence shown here is derived from an EMBL/GenBank/DDBJ whole genome shotgun (WGS) entry which is preliminary data.</text>
</comment>
<dbReference type="InterPro" id="IPR012340">
    <property type="entry name" value="NA-bd_OB-fold"/>
</dbReference>
<feature type="non-terminal residue" evidence="1">
    <location>
        <position position="1"/>
    </location>
</feature>
<dbReference type="SUPFAM" id="SSF50249">
    <property type="entry name" value="Nucleic acid-binding proteins"/>
    <property type="match status" value="1"/>
</dbReference>